<gene>
    <name evidence="1" type="ORF">DP116_00670</name>
</gene>
<comment type="caution">
    <text evidence="1">The sequence shown here is derived from an EMBL/GenBank/DDBJ whole genome shotgun (WGS) entry which is preliminary data.</text>
</comment>
<proteinExistence type="predicted"/>
<reference evidence="1 2" key="1">
    <citation type="submission" date="2018-06" db="EMBL/GenBank/DDBJ databases">
        <title>Comparative genomics of Brasilonema spp. strains.</title>
        <authorList>
            <person name="Alvarenga D.O."/>
            <person name="Fiore M.F."/>
            <person name="Varani A.M."/>
        </authorList>
    </citation>
    <scope>NUCLEOTIDE SEQUENCE [LARGE SCALE GENOMIC DNA]</scope>
    <source>
        <strain evidence="1 2">SPC951</strain>
    </source>
</reference>
<dbReference type="Proteomes" id="UP000718564">
    <property type="component" value="Unassembled WGS sequence"/>
</dbReference>
<name>A0ABX1P189_9CYAN</name>
<protein>
    <submittedName>
        <fullName evidence="1">Uncharacterized protein</fullName>
    </submittedName>
</protein>
<evidence type="ECO:0000313" key="2">
    <source>
        <dbReference type="Proteomes" id="UP000718564"/>
    </source>
</evidence>
<keyword evidence="2" id="KW-1185">Reference proteome</keyword>
<evidence type="ECO:0000313" key="1">
    <source>
        <dbReference type="EMBL" id="NMG18027.1"/>
    </source>
</evidence>
<dbReference type="EMBL" id="QMEB01000002">
    <property type="protein sequence ID" value="NMG18027.1"/>
    <property type="molecule type" value="Genomic_DNA"/>
</dbReference>
<organism evidence="1 2">
    <name type="scientific">Brasilonema bromeliae SPC951</name>
    <dbReference type="NCBI Taxonomy" id="385972"/>
    <lineage>
        <taxon>Bacteria</taxon>
        <taxon>Bacillati</taxon>
        <taxon>Cyanobacteriota</taxon>
        <taxon>Cyanophyceae</taxon>
        <taxon>Nostocales</taxon>
        <taxon>Scytonemataceae</taxon>
        <taxon>Brasilonema</taxon>
        <taxon>Bromeliae group (in: Brasilonema)</taxon>
    </lineage>
</organism>
<dbReference type="Pfam" id="PF05437">
    <property type="entry name" value="AzlD"/>
    <property type="match status" value="1"/>
</dbReference>
<accession>A0ABX1P189</accession>
<sequence>MRGILFSLDSRPNGDEVWRSRSGCFAASPPLSYTNARLVGASAAILISFWTKNLLLTIVLRMLIFFCWQWLVQLH</sequence>
<dbReference type="InterPro" id="IPR008407">
    <property type="entry name" value="Brnchd-chn_aa_trnsp_AzlD"/>
</dbReference>